<organism evidence="5 6">
    <name type="scientific">Medicago truncatula</name>
    <name type="common">Barrel medic</name>
    <name type="synonym">Medicago tribuloides</name>
    <dbReference type="NCBI Taxonomy" id="3880"/>
    <lineage>
        <taxon>Eukaryota</taxon>
        <taxon>Viridiplantae</taxon>
        <taxon>Streptophyta</taxon>
        <taxon>Embryophyta</taxon>
        <taxon>Tracheophyta</taxon>
        <taxon>Spermatophyta</taxon>
        <taxon>Magnoliopsida</taxon>
        <taxon>eudicotyledons</taxon>
        <taxon>Gunneridae</taxon>
        <taxon>Pentapetalae</taxon>
        <taxon>rosids</taxon>
        <taxon>fabids</taxon>
        <taxon>Fabales</taxon>
        <taxon>Fabaceae</taxon>
        <taxon>Papilionoideae</taxon>
        <taxon>50 kb inversion clade</taxon>
        <taxon>NPAAA clade</taxon>
        <taxon>Hologalegina</taxon>
        <taxon>IRL clade</taxon>
        <taxon>Trifolieae</taxon>
        <taxon>Medicago</taxon>
    </lineage>
</organism>
<name>A0A396GFV6_MEDTR</name>
<dbReference type="GO" id="GO:0030951">
    <property type="term" value="P:establishment or maintenance of microtubule cytoskeleton polarity"/>
    <property type="evidence" value="ECO:0007669"/>
    <property type="project" value="InterPro"/>
</dbReference>
<sequence>MSLLVLYCIPILMCLAYISVPLEVEKLKEKKPTMTEALSQTLQAIHKAGCISLVDIVEGSFYVKKSTKNKVPLVRSLTMTWVTFCIETSNKGIITKVHKDYVPICMDCLNDGTPEVRDAAFSALTAIAKLVGMRPLERSLEKLDDVRKKKLSEMISGSEDAVPGGSSTGL</sequence>
<evidence type="ECO:0000256" key="1">
    <source>
        <dbReference type="ARBA" id="ARBA00022737"/>
    </source>
</evidence>
<dbReference type="InterPro" id="IPR045110">
    <property type="entry name" value="XMAP215"/>
</dbReference>
<dbReference type="GO" id="GO:0007051">
    <property type="term" value="P:spindle organization"/>
    <property type="evidence" value="ECO:0007669"/>
    <property type="project" value="InterPro"/>
</dbReference>
<evidence type="ECO:0000313" key="5">
    <source>
        <dbReference type="EMBL" id="RHN39553.1"/>
    </source>
</evidence>
<dbReference type="InterPro" id="IPR021133">
    <property type="entry name" value="HEAT_type_2"/>
</dbReference>
<comment type="caution">
    <text evidence="5">The sequence shown here is derived from an EMBL/GenBank/DDBJ whole genome shotgun (WGS) entry which is preliminary data.</text>
</comment>
<feature type="repeat" description="HEAT" evidence="3">
    <location>
        <begin position="101"/>
        <end position="139"/>
    </location>
</feature>
<keyword evidence="1" id="KW-0677">Repeat</keyword>
<dbReference type="Pfam" id="PF02985">
    <property type="entry name" value="HEAT"/>
    <property type="match status" value="1"/>
</dbReference>
<gene>
    <name evidence="5" type="ORF">MtrunA17_Chr8g0345041</name>
</gene>
<dbReference type="Proteomes" id="UP000265566">
    <property type="component" value="Chromosome 8"/>
</dbReference>
<feature type="chain" id="PRO_5017423991" evidence="4">
    <location>
        <begin position="17"/>
        <end position="170"/>
    </location>
</feature>
<dbReference type="AlphaFoldDB" id="A0A396GFV6"/>
<dbReference type="GO" id="GO:0051010">
    <property type="term" value="F:microtubule plus-end binding"/>
    <property type="evidence" value="ECO:0007669"/>
    <property type="project" value="InterPro"/>
</dbReference>
<dbReference type="GO" id="GO:0046785">
    <property type="term" value="P:microtubule polymerization"/>
    <property type="evidence" value="ECO:0007669"/>
    <property type="project" value="InterPro"/>
</dbReference>
<dbReference type="InterPro" id="IPR016024">
    <property type="entry name" value="ARM-type_fold"/>
</dbReference>
<dbReference type="SUPFAM" id="SSF48371">
    <property type="entry name" value="ARM repeat"/>
    <property type="match status" value="1"/>
</dbReference>
<dbReference type="GO" id="GO:0061863">
    <property type="term" value="F:microtubule plus end polymerase"/>
    <property type="evidence" value="ECO:0007669"/>
    <property type="project" value="InterPro"/>
</dbReference>
<evidence type="ECO:0000256" key="3">
    <source>
        <dbReference type="PROSITE-ProRule" id="PRU00103"/>
    </source>
</evidence>
<accession>A0A396GFV6</accession>
<dbReference type="PANTHER" id="PTHR12609">
    <property type="entry name" value="MICROTUBULE ASSOCIATED PROTEIN XMAP215"/>
    <property type="match status" value="1"/>
</dbReference>
<dbReference type="InterPro" id="IPR000357">
    <property type="entry name" value="HEAT"/>
</dbReference>
<dbReference type="Gene3D" id="1.25.10.10">
    <property type="entry name" value="Leucine-rich Repeat Variant"/>
    <property type="match status" value="1"/>
</dbReference>
<keyword evidence="4" id="KW-0732">Signal</keyword>
<dbReference type="FunFam" id="1.25.10.10:FF:002097">
    <property type="entry name" value="Uncharacterized protein"/>
    <property type="match status" value="1"/>
</dbReference>
<proteinExistence type="inferred from homology"/>
<dbReference type="InterPro" id="IPR011989">
    <property type="entry name" value="ARM-like"/>
</dbReference>
<comment type="similarity">
    <text evidence="2">Belongs to the TOG/XMAP215 family.</text>
</comment>
<reference evidence="6" key="1">
    <citation type="journal article" date="2018" name="Nat. Plants">
        <title>Whole-genome landscape of Medicago truncatula symbiotic genes.</title>
        <authorList>
            <person name="Pecrix Y."/>
            <person name="Staton S.E."/>
            <person name="Sallet E."/>
            <person name="Lelandais-Briere C."/>
            <person name="Moreau S."/>
            <person name="Carrere S."/>
            <person name="Blein T."/>
            <person name="Jardinaud M.F."/>
            <person name="Latrasse D."/>
            <person name="Zouine M."/>
            <person name="Zahm M."/>
            <person name="Kreplak J."/>
            <person name="Mayjonade B."/>
            <person name="Satge C."/>
            <person name="Perez M."/>
            <person name="Cauet S."/>
            <person name="Marande W."/>
            <person name="Chantry-Darmon C."/>
            <person name="Lopez-Roques C."/>
            <person name="Bouchez O."/>
            <person name="Berard A."/>
            <person name="Debelle F."/>
            <person name="Munos S."/>
            <person name="Bendahmane A."/>
            <person name="Berges H."/>
            <person name="Niebel A."/>
            <person name="Buitink J."/>
            <person name="Frugier F."/>
            <person name="Benhamed M."/>
            <person name="Crespi M."/>
            <person name="Gouzy J."/>
            <person name="Gamas P."/>
        </authorList>
    </citation>
    <scope>NUCLEOTIDE SEQUENCE [LARGE SCALE GENOMIC DNA]</scope>
    <source>
        <strain evidence="6">cv. Jemalong A17</strain>
    </source>
</reference>
<dbReference type="EMBL" id="PSQE01000008">
    <property type="protein sequence ID" value="RHN39553.1"/>
    <property type="molecule type" value="Genomic_DNA"/>
</dbReference>
<feature type="signal peptide" evidence="4">
    <location>
        <begin position="1"/>
        <end position="16"/>
    </location>
</feature>
<evidence type="ECO:0000256" key="4">
    <source>
        <dbReference type="SAM" id="SignalP"/>
    </source>
</evidence>
<evidence type="ECO:0000256" key="2">
    <source>
        <dbReference type="ARBA" id="ARBA00025722"/>
    </source>
</evidence>
<evidence type="ECO:0000313" key="6">
    <source>
        <dbReference type="Proteomes" id="UP000265566"/>
    </source>
</evidence>
<dbReference type="Gramene" id="rna45584">
    <property type="protein sequence ID" value="RHN39553.1"/>
    <property type="gene ID" value="gene45584"/>
</dbReference>
<protein>
    <submittedName>
        <fullName evidence="5">Uncharacterized protein</fullName>
    </submittedName>
</protein>
<dbReference type="PROSITE" id="PS50077">
    <property type="entry name" value="HEAT_REPEAT"/>
    <property type="match status" value="1"/>
</dbReference>